<accession>A0A564WGC1</accession>
<sequence>MPKVRAIRYVVQRPTLLGRESPDWVAARVPEPRLRRLKTAVPVSDFETTSDPSATDRWRLDASKNPLDAVIARRDSDEVI</sequence>
<comment type="caution">
    <text evidence="1">The sequence shown here is derived from an EMBL/GenBank/DDBJ whole genome shotgun (WGS) entry which is preliminary data.</text>
</comment>
<proteinExistence type="predicted"/>
<evidence type="ECO:0000313" key="2">
    <source>
        <dbReference type="Proteomes" id="UP000326641"/>
    </source>
</evidence>
<name>A0A564WGC1_9PROT</name>
<dbReference type="AlphaFoldDB" id="A0A564WGC1"/>
<keyword evidence="2" id="KW-1185">Reference proteome</keyword>
<gene>
    <name evidence="1" type="ORF">DF3PA_330019</name>
</gene>
<reference evidence="1" key="1">
    <citation type="submission" date="2018-11" db="EMBL/GenBank/DDBJ databases">
        <authorList>
            <person name="Onetto C."/>
        </authorList>
    </citation>
    <scope>NUCLEOTIDE SEQUENCE [LARGE SCALE GENOMIC DNA]</scope>
</reference>
<dbReference type="Proteomes" id="UP000326641">
    <property type="component" value="Unassembled WGS sequence"/>
</dbReference>
<protein>
    <submittedName>
        <fullName evidence="1">Uncharacterized protein</fullName>
    </submittedName>
</protein>
<evidence type="ECO:0000313" key="1">
    <source>
        <dbReference type="EMBL" id="VUX47048.1"/>
    </source>
</evidence>
<dbReference type="EMBL" id="UXAT02000027">
    <property type="protein sequence ID" value="VUX47048.1"/>
    <property type="molecule type" value="Genomic_DNA"/>
</dbReference>
<organism evidence="1 2">
    <name type="scientific">Candidatus Defluviicoccus seviourii</name>
    <dbReference type="NCBI Taxonomy" id="2565273"/>
    <lineage>
        <taxon>Bacteria</taxon>
        <taxon>Pseudomonadati</taxon>
        <taxon>Pseudomonadota</taxon>
        <taxon>Alphaproteobacteria</taxon>
        <taxon>Rhodospirillales</taxon>
        <taxon>Rhodospirillaceae</taxon>
        <taxon>Defluviicoccus</taxon>
    </lineage>
</organism>